<evidence type="ECO:0000256" key="1">
    <source>
        <dbReference type="ARBA" id="ARBA00004131"/>
    </source>
</evidence>
<dbReference type="GO" id="GO:0005789">
    <property type="term" value="C:endoplasmic reticulum membrane"/>
    <property type="evidence" value="ECO:0007669"/>
    <property type="project" value="UniProtKB-SubCell"/>
</dbReference>
<protein>
    <recommendedName>
        <fullName evidence="14">Cytochrome b5 heme-binding domain-containing protein</fullName>
    </recommendedName>
</protein>
<evidence type="ECO:0000313" key="16">
    <source>
        <dbReference type="Proteomes" id="UP000075880"/>
    </source>
</evidence>
<evidence type="ECO:0000256" key="3">
    <source>
        <dbReference type="ARBA" id="ARBA00022617"/>
    </source>
</evidence>
<keyword evidence="9 12" id="KW-0408">Iron</keyword>
<dbReference type="PRINTS" id="PR00363">
    <property type="entry name" value="CYTOCHROMEB5"/>
</dbReference>
<proteinExistence type="inferred from homology"/>
<comment type="subcellular location">
    <subcellularLocation>
        <location evidence="1">Endoplasmic reticulum membrane</location>
        <topology evidence="1">Single-pass membrane protein</topology>
        <orientation evidence="1">Cytoplasmic side</orientation>
    </subcellularLocation>
</comment>
<evidence type="ECO:0000256" key="11">
    <source>
        <dbReference type="ARBA" id="ARBA00038168"/>
    </source>
</evidence>
<keyword evidence="6" id="KW-0256">Endoplasmic reticulum</keyword>
<keyword evidence="16" id="KW-1185">Reference proteome</keyword>
<evidence type="ECO:0000256" key="6">
    <source>
        <dbReference type="ARBA" id="ARBA00022824"/>
    </source>
</evidence>
<dbReference type="InterPro" id="IPR001199">
    <property type="entry name" value="Cyt_B5-like_heme/steroid-bd"/>
</dbReference>
<dbReference type="InterPro" id="IPR018506">
    <property type="entry name" value="Cyt_B5_heme-BS"/>
</dbReference>
<keyword evidence="10" id="KW-0472">Membrane</keyword>
<evidence type="ECO:0000256" key="13">
    <source>
        <dbReference type="SAM" id="MobiDB-lite"/>
    </source>
</evidence>
<dbReference type="AlphaFoldDB" id="A0AAG5CUE0"/>
<dbReference type="EnsemblMetazoa" id="ENSAATROPT002252">
    <property type="protein sequence ID" value="ENSAATROPP002163"/>
    <property type="gene ID" value="ENSAATROPG001766"/>
</dbReference>
<dbReference type="PANTHER" id="PTHR19359:SF129">
    <property type="entry name" value="CYTOCHROME B5 ISOFORM B"/>
    <property type="match status" value="1"/>
</dbReference>
<comment type="similarity">
    <text evidence="11 12">Belongs to the cytochrome b5 family.</text>
</comment>
<dbReference type="PROSITE" id="PS50255">
    <property type="entry name" value="CYTOCHROME_B5_2"/>
    <property type="match status" value="1"/>
</dbReference>
<dbReference type="GO" id="GO:0020037">
    <property type="term" value="F:heme binding"/>
    <property type="evidence" value="ECO:0007669"/>
    <property type="project" value="UniProtKB-UniRule"/>
</dbReference>
<keyword evidence="5 12" id="KW-0479">Metal-binding</keyword>
<dbReference type="PANTHER" id="PTHR19359">
    <property type="entry name" value="CYTOCHROME B5"/>
    <property type="match status" value="1"/>
</dbReference>
<evidence type="ECO:0000256" key="4">
    <source>
        <dbReference type="ARBA" id="ARBA00022692"/>
    </source>
</evidence>
<accession>A0AAG5CUE0</accession>
<dbReference type="InterPro" id="IPR050668">
    <property type="entry name" value="Cytochrome_b5"/>
</dbReference>
<sequence length="116" mass="12738">MAPTELKQYSLADVASHNKPNDLWMIIHDKVYDVTKFLQEHPGGEEVLIEVAGKEASSEFDDVGHSTDAKESMKKFLVGEVIEAERKAKKSHGSTPTTTAPSSSSWLGSLKTKFFG</sequence>
<feature type="compositionally biased region" description="Low complexity" evidence="13">
    <location>
        <begin position="94"/>
        <end position="105"/>
    </location>
</feature>
<dbReference type="SMART" id="SM01117">
    <property type="entry name" value="Cyt-b5"/>
    <property type="match status" value="1"/>
</dbReference>
<dbReference type="FunFam" id="3.10.120.10:FF:000002">
    <property type="entry name" value="Cytochrome b5 type B"/>
    <property type="match status" value="1"/>
</dbReference>
<dbReference type="SUPFAM" id="SSF55856">
    <property type="entry name" value="Cytochrome b5-like heme/steroid binding domain"/>
    <property type="match status" value="1"/>
</dbReference>
<dbReference type="Proteomes" id="UP000075880">
    <property type="component" value="Unassembled WGS sequence"/>
</dbReference>
<keyword evidence="8" id="KW-1133">Transmembrane helix</keyword>
<reference evidence="15" key="1">
    <citation type="submission" date="2024-04" db="UniProtKB">
        <authorList>
            <consortium name="EnsemblMetazoa"/>
        </authorList>
    </citation>
    <scope>IDENTIFICATION</scope>
    <source>
        <strain evidence="15">EBRO</strain>
    </source>
</reference>
<evidence type="ECO:0000256" key="12">
    <source>
        <dbReference type="RuleBase" id="RU362121"/>
    </source>
</evidence>
<dbReference type="GO" id="GO:0046872">
    <property type="term" value="F:metal ion binding"/>
    <property type="evidence" value="ECO:0007669"/>
    <property type="project" value="UniProtKB-UniRule"/>
</dbReference>
<keyword evidence="4" id="KW-0812">Transmembrane</keyword>
<keyword evidence="2" id="KW-0813">Transport</keyword>
<evidence type="ECO:0000313" key="15">
    <source>
        <dbReference type="EnsemblMetazoa" id="ENSAATROPP002163"/>
    </source>
</evidence>
<dbReference type="Gene3D" id="3.10.120.10">
    <property type="entry name" value="Cytochrome b5-like heme/steroid binding domain"/>
    <property type="match status" value="1"/>
</dbReference>
<dbReference type="Pfam" id="PF00173">
    <property type="entry name" value="Cyt-b5"/>
    <property type="match status" value="1"/>
</dbReference>
<evidence type="ECO:0000256" key="9">
    <source>
        <dbReference type="ARBA" id="ARBA00023004"/>
    </source>
</evidence>
<feature type="domain" description="Cytochrome b5 heme-binding" evidence="14">
    <location>
        <begin position="6"/>
        <end position="82"/>
    </location>
</feature>
<evidence type="ECO:0000256" key="10">
    <source>
        <dbReference type="ARBA" id="ARBA00023136"/>
    </source>
</evidence>
<evidence type="ECO:0000256" key="5">
    <source>
        <dbReference type="ARBA" id="ARBA00022723"/>
    </source>
</evidence>
<evidence type="ECO:0000256" key="7">
    <source>
        <dbReference type="ARBA" id="ARBA00022982"/>
    </source>
</evidence>
<keyword evidence="3 12" id="KW-0349">Heme</keyword>
<keyword evidence="7" id="KW-0249">Electron transport</keyword>
<evidence type="ECO:0000256" key="2">
    <source>
        <dbReference type="ARBA" id="ARBA00022448"/>
    </source>
</evidence>
<dbReference type="PROSITE" id="PS00191">
    <property type="entry name" value="CYTOCHROME_B5_1"/>
    <property type="match status" value="1"/>
</dbReference>
<feature type="region of interest" description="Disordered" evidence="13">
    <location>
        <begin position="86"/>
        <end position="116"/>
    </location>
</feature>
<name>A0AAG5CUE0_ANOAO</name>
<organism evidence="15 16">
    <name type="scientific">Anopheles atroparvus</name>
    <name type="common">European mosquito</name>
    <dbReference type="NCBI Taxonomy" id="41427"/>
    <lineage>
        <taxon>Eukaryota</taxon>
        <taxon>Metazoa</taxon>
        <taxon>Ecdysozoa</taxon>
        <taxon>Arthropoda</taxon>
        <taxon>Hexapoda</taxon>
        <taxon>Insecta</taxon>
        <taxon>Pterygota</taxon>
        <taxon>Neoptera</taxon>
        <taxon>Endopterygota</taxon>
        <taxon>Diptera</taxon>
        <taxon>Nematocera</taxon>
        <taxon>Culicoidea</taxon>
        <taxon>Culicidae</taxon>
        <taxon>Anophelinae</taxon>
        <taxon>Anopheles</taxon>
    </lineage>
</organism>
<dbReference type="InterPro" id="IPR036400">
    <property type="entry name" value="Cyt_B5-like_heme/steroid_sf"/>
</dbReference>
<evidence type="ECO:0000256" key="8">
    <source>
        <dbReference type="ARBA" id="ARBA00022989"/>
    </source>
</evidence>
<evidence type="ECO:0000259" key="14">
    <source>
        <dbReference type="PROSITE" id="PS50255"/>
    </source>
</evidence>